<keyword evidence="2" id="KW-0732">Signal</keyword>
<dbReference type="EMBL" id="BAABCV010000008">
    <property type="protein sequence ID" value="GAA4098807.1"/>
    <property type="molecule type" value="Genomic_DNA"/>
</dbReference>
<dbReference type="PANTHER" id="PTHR33321">
    <property type="match status" value="1"/>
</dbReference>
<comment type="caution">
    <text evidence="3">The sequence shown here is derived from an EMBL/GenBank/DDBJ whole genome shotgun (WGS) entry which is preliminary data.</text>
</comment>
<dbReference type="RefSeq" id="WP_345104509.1">
    <property type="nucleotide sequence ID" value="NZ_BAABCV010000008.1"/>
</dbReference>
<evidence type="ECO:0008006" key="5">
    <source>
        <dbReference type="Google" id="ProtNLM"/>
    </source>
</evidence>
<reference evidence="4" key="1">
    <citation type="journal article" date="2019" name="Int. J. Syst. Evol. Microbiol.">
        <title>The Global Catalogue of Microorganisms (GCM) 10K type strain sequencing project: providing services to taxonomists for standard genome sequencing and annotation.</title>
        <authorList>
            <consortium name="The Broad Institute Genomics Platform"/>
            <consortium name="The Broad Institute Genome Sequencing Center for Infectious Disease"/>
            <person name="Wu L."/>
            <person name="Ma J."/>
        </authorList>
    </citation>
    <scope>NUCLEOTIDE SEQUENCE [LARGE SCALE GENOMIC DNA]</scope>
    <source>
        <strain evidence="4">JCM 17085</strain>
    </source>
</reference>
<accession>A0ABP7WXF7</accession>
<evidence type="ECO:0000313" key="4">
    <source>
        <dbReference type="Proteomes" id="UP001500841"/>
    </source>
</evidence>
<dbReference type="Proteomes" id="UP001500841">
    <property type="component" value="Unassembled WGS sequence"/>
</dbReference>
<feature type="signal peptide" evidence="2">
    <location>
        <begin position="1"/>
        <end position="19"/>
    </location>
</feature>
<organism evidence="3 4">
    <name type="scientific">Mucilaginibacter panaciglaebae</name>
    <dbReference type="NCBI Taxonomy" id="502331"/>
    <lineage>
        <taxon>Bacteria</taxon>
        <taxon>Pseudomonadati</taxon>
        <taxon>Bacteroidota</taxon>
        <taxon>Sphingobacteriia</taxon>
        <taxon>Sphingobacteriales</taxon>
        <taxon>Sphingobacteriaceae</taxon>
        <taxon>Mucilaginibacter</taxon>
    </lineage>
</organism>
<feature type="region of interest" description="Disordered" evidence="1">
    <location>
        <begin position="19"/>
        <end position="49"/>
    </location>
</feature>
<sequence length="257" mass="29559">MKKLLVLVLTVAAFTQVDAQDQQQQSQQQQQRPRRQRSRWDDGSALSVDSTTRDGYTLVFANNDTTFEKEGADVKKRMIETFYKVYPAEANTYNKNTAKRVVFFVDRNYKGVAATSNMTVRFNPPWMLKKPTDIDVVTHEVMHIVQAYGGGAGPGWLTEGIADYVRAVYGVDNAGAKWTLPEKLRTDKDGKQQTYTASYRVTARFLLWIEKNYKKDLVVNLNQAMREHTYTDDIWKQQTGKTLDELWTEYIATFPKS</sequence>
<dbReference type="PANTHER" id="PTHR33321:SF12">
    <property type="entry name" value="PLANT BASIC SECRETORY PROTEIN (BSP) FAMILY PROTEIN"/>
    <property type="match status" value="1"/>
</dbReference>
<proteinExistence type="predicted"/>
<gene>
    <name evidence="3" type="ORF">GCM10022392_23460</name>
</gene>
<evidence type="ECO:0000313" key="3">
    <source>
        <dbReference type="EMBL" id="GAA4098807.1"/>
    </source>
</evidence>
<keyword evidence="4" id="KW-1185">Reference proteome</keyword>
<evidence type="ECO:0000256" key="2">
    <source>
        <dbReference type="SAM" id="SignalP"/>
    </source>
</evidence>
<dbReference type="Pfam" id="PF04450">
    <property type="entry name" value="BSP"/>
    <property type="match status" value="1"/>
</dbReference>
<protein>
    <recommendedName>
        <fullName evidence="5">Secretory protein</fullName>
    </recommendedName>
</protein>
<name>A0ABP7WXF7_9SPHI</name>
<evidence type="ECO:0000256" key="1">
    <source>
        <dbReference type="SAM" id="MobiDB-lite"/>
    </source>
</evidence>
<feature type="compositionally biased region" description="Low complexity" evidence="1">
    <location>
        <begin position="20"/>
        <end position="31"/>
    </location>
</feature>
<feature type="chain" id="PRO_5046455986" description="Secretory protein" evidence="2">
    <location>
        <begin position="20"/>
        <end position="257"/>
    </location>
</feature>
<dbReference type="InterPro" id="IPR007541">
    <property type="entry name" value="Uncharacterised_BSP"/>
</dbReference>